<evidence type="ECO:0000313" key="5">
    <source>
        <dbReference type="Proteomes" id="UP001055439"/>
    </source>
</evidence>
<dbReference type="PANTHER" id="PTHR24006:SF685">
    <property type="entry name" value="UBIQUITIN CARBOXYL-TERMINAL HYDROLASE 15"/>
    <property type="match status" value="1"/>
</dbReference>
<feature type="region of interest" description="Disordered" evidence="1">
    <location>
        <begin position="384"/>
        <end position="405"/>
    </location>
</feature>
<feature type="domain" description="Peptidase C19 ubiquitin carboxyl-terminal hydrolase" evidence="3">
    <location>
        <begin position="451"/>
        <end position="647"/>
    </location>
</feature>
<keyword evidence="2" id="KW-0812">Transmembrane</keyword>
<keyword evidence="2" id="KW-1133">Transmembrane helix</keyword>
<dbReference type="InterPro" id="IPR001394">
    <property type="entry name" value="Peptidase_C19_UCH"/>
</dbReference>
<feature type="compositionally biased region" description="Polar residues" evidence="1">
    <location>
        <begin position="280"/>
        <end position="295"/>
    </location>
</feature>
<dbReference type="Gene3D" id="3.90.70.10">
    <property type="entry name" value="Cysteine proteinases"/>
    <property type="match status" value="1"/>
</dbReference>
<dbReference type="Gene3D" id="6.10.140.2220">
    <property type="match status" value="1"/>
</dbReference>
<reference evidence="4" key="1">
    <citation type="submission" date="2022-05" db="EMBL/GenBank/DDBJ databases">
        <title>The Musa troglodytarum L. genome provides insights into the mechanism of non-climacteric behaviour and enrichment of carotenoids.</title>
        <authorList>
            <person name="Wang J."/>
        </authorList>
    </citation>
    <scope>NUCLEOTIDE SEQUENCE</scope>
    <source>
        <tissue evidence="4">Leaf</tissue>
    </source>
</reference>
<keyword evidence="2" id="KW-0472">Membrane</keyword>
<dbReference type="InterPro" id="IPR050164">
    <property type="entry name" value="Peptidase_C19"/>
</dbReference>
<dbReference type="GO" id="GO:0005634">
    <property type="term" value="C:nucleus"/>
    <property type="evidence" value="ECO:0007669"/>
    <property type="project" value="TreeGrafter"/>
</dbReference>
<feature type="region of interest" description="Disordered" evidence="1">
    <location>
        <begin position="657"/>
        <end position="681"/>
    </location>
</feature>
<name>A0A9E7FEH1_9LILI</name>
<feature type="transmembrane region" description="Helical" evidence="2">
    <location>
        <begin position="36"/>
        <end position="54"/>
    </location>
</feature>
<dbReference type="GO" id="GO:0004843">
    <property type="term" value="F:cysteine-type deubiquitinase activity"/>
    <property type="evidence" value="ECO:0007669"/>
    <property type="project" value="InterPro"/>
</dbReference>
<dbReference type="AlphaFoldDB" id="A0A9E7FEH1"/>
<evidence type="ECO:0000256" key="1">
    <source>
        <dbReference type="SAM" id="MobiDB-lite"/>
    </source>
</evidence>
<dbReference type="Proteomes" id="UP001055439">
    <property type="component" value="Chromosome 3"/>
</dbReference>
<evidence type="ECO:0000256" key="2">
    <source>
        <dbReference type="SAM" id="Phobius"/>
    </source>
</evidence>
<dbReference type="SUPFAM" id="SSF144232">
    <property type="entry name" value="HIT/MYND zinc finger-like"/>
    <property type="match status" value="1"/>
</dbReference>
<dbReference type="GO" id="GO:0005829">
    <property type="term" value="C:cytosol"/>
    <property type="evidence" value="ECO:0007669"/>
    <property type="project" value="TreeGrafter"/>
</dbReference>
<organism evidence="4 5">
    <name type="scientific">Musa troglodytarum</name>
    <name type="common">fe'i banana</name>
    <dbReference type="NCBI Taxonomy" id="320322"/>
    <lineage>
        <taxon>Eukaryota</taxon>
        <taxon>Viridiplantae</taxon>
        <taxon>Streptophyta</taxon>
        <taxon>Embryophyta</taxon>
        <taxon>Tracheophyta</taxon>
        <taxon>Spermatophyta</taxon>
        <taxon>Magnoliopsida</taxon>
        <taxon>Liliopsida</taxon>
        <taxon>Zingiberales</taxon>
        <taxon>Musaceae</taxon>
        <taxon>Musa</taxon>
    </lineage>
</organism>
<keyword evidence="5" id="KW-1185">Reference proteome</keyword>
<proteinExistence type="predicted"/>
<dbReference type="GO" id="GO:0016579">
    <property type="term" value="P:protein deubiquitination"/>
    <property type="evidence" value="ECO:0007669"/>
    <property type="project" value="InterPro"/>
</dbReference>
<feature type="region of interest" description="Disordered" evidence="1">
    <location>
        <begin position="197"/>
        <end position="220"/>
    </location>
</feature>
<dbReference type="EMBL" id="CP097505">
    <property type="protein sequence ID" value="URD92697.1"/>
    <property type="molecule type" value="Genomic_DNA"/>
</dbReference>
<protein>
    <submittedName>
        <fullName evidence="4">Ubiquitin carboxyl-terminal hydrolase</fullName>
    </submittedName>
</protein>
<dbReference type="OrthoDB" id="420187at2759"/>
<dbReference type="InterPro" id="IPR038765">
    <property type="entry name" value="Papain-like_cys_pep_sf"/>
</dbReference>
<dbReference type="FunFam" id="6.10.140.2220:FF:000006">
    <property type="entry name" value="Ubiquitin carboxyl-terminal hydrolase 15"/>
    <property type="match status" value="1"/>
</dbReference>
<gene>
    <name evidence="4" type="ORF">MUK42_00701</name>
</gene>
<sequence length="826" mass="91814">MLGAMCICRGIAESSEVETGHEYVSGDMLQPREADIPALFIFLVVLPLFTYFLLGKWNESAKKKARIGILAQLSAEEAYQIEATTPVHVPLVLPPSKTGFHECARCFAPATTRCSRCKSVRYWYGFSGKCQIIHWRRAHKHDCHQWHGSSVNVSAGLILTDTVHHKSSFPGNGVKEITHCNLHNDMDDPSSVAIKTSENSEMGRKTSDKGVVNKSKGGKPTNDEIVTHACVQDYGHGSFGQASFTDHFTEISPADAPIEQKVGYGSLIATSTEVLLNKDTNNSSNVRNAMSQHNKSAGETRKGLKQKGSPESSSLFHLDRHVITEYQSGANINTEIVDTLEAGLSSANEALRDSYPDEHSTKQSMMFRKPPYTLRHSTPLMQKLPENGSREYRSQGPGRNSDKEQEIPHRIASLDNHLQDLNKNPSIEGSLAAAEKTSKMQSVCLERLGGEKEIDPRLQETTLIQQMFGGRLKSKIHGWVESLEDALTQFTAPEDLDGENMYRCGRCSTDVKARKQLSVHEVPNILTIVLKRFQTGKYGKINKCVTFPDMLDMIPFMTGTADNPPLYLLYAVVVHLDTFNASFSGHYVSYVKDLEGTWFKIDDSESESSVDAAERNLKSFANLIMETMVQPVPSSQVMSEGAYMLFYSRSFPRPPQAYTGKSLSRPPTCTWKSKKASRSGQQMQNEISCASEYSMHLGTDPVKENEDFTYQGAEYIPRPSSRNMLPNRTYLDTSSMEFSDATSSDWTLFASSDDSSFTTESTRDSFSTAPEHVHSDTIAFSKFFLGSMGCATDPPLPSRPCSRVHRARIMEWIGAYSSEHVAPAHL</sequence>
<keyword evidence="4" id="KW-0378">Hydrolase</keyword>
<evidence type="ECO:0000313" key="4">
    <source>
        <dbReference type="EMBL" id="URD92697.1"/>
    </source>
</evidence>
<feature type="region of interest" description="Disordered" evidence="1">
    <location>
        <begin position="280"/>
        <end position="315"/>
    </location>
</feature>
<dbReference type="SUPFAM" id="SSF54001">
    <property type="entry name" value="Cysteine proteinases"/>
    <property type="match status" value="1"/>
</dbReference>
<dbReference type="PANTHER" id="PTHR24006">
    <property type="entry name" value="UBIQUITIN CARBOXYL-TERMINAL HYDROLASE"/>
    <property type="match status" value="1"/>
</dbReference>
<dbReference type="Pfam" id="PF00443">
    <property type="entry name" value="UCH"/>
    <property type="match status" value="1"/>
</dbReference>
<evidence type="ECO:0000259" key="3">
    <source>
        <dbReference type="Pfam" id="PF00443"/>
    </source>
</evidence>
<accession>A0A9E7FEH1</accession>
<feature type="compositionally biased region" description="Polar residues" evidence="1">
    <location>
        <begin position="659"/>
        <end position="671"/>
    </location>
</feature>